<keyword evidence="4" id="KW-1185">Reference proteome</keyword>
<evidence type="ECO:0000313" key="4">
    <source>
        <dbReference type="Proteomes" id="UP000332933"/>
    </source>
</evidence>
<name>A0A485LGP9_9STRA</name>
<evidence type="ECO:0000313" key="2">
    <source>
        <dbReference type="EMBL" id="KAF0687118.1"/>
    </source>
</evidence>
<reference evidence="2" key="2">
    <citation type="submission" date="2019-06" db="EMBL/GenBank/DDBJ databases">
        <title>Genomics analysis of Aphanomyces spp. identifies a new class of oomycete effector associated with host adaptation.</title>
        <authorList>
            <person name="Gaulin E."/>
        </authorList>
    </citation>
    <scope>NUCLEOTIDE SEQUENCE</scope>
    <source>
        <strain evidence="2">CBS 578.67</strain>
    </source>
</reference>
<protein>
    <submittedName>
        <fullName evidence="3">Aste57867_21089 protein</fullName>
    </submittedName>
</protein>
<feature type="domain" description="F-box" evidence="1">
    <location>
        <begin position="52"/>
        <end position="88"/>
    </location>
</feature>
<dbReference type="AlphaFoldDB" id="A0A485LGP9"/>
<proteinExistence type="predicted"/>
<dbReference type="Gene3D" id="1.20.1280.50">
    <property type="match status" value="1"/>
</dbReference>
<reference evidence="3 4" key="1">
    <citation type="submission" date="2019-03" db="EMBL/GenBank/DDBJ databases">
        <authorList>
            <person name="Gaulin E."/>
            <person name="Dumas B."/>
        </authorList>
    </citation>
    <scope>NUCLEOTIDE SEQUENCE [LARGE SCALE GENOMIC DNA]</scope>
    <source>
        <strain evidence="3">CBS 568.67</strain>
    </source>
</reference>
<dbReference type="InterPro" id="IPR036047">
    <property type="entry name" value="F-box-like_dom_sf"/>
</dbReference>
<gene>
    <name evidence="3" type="primary">Aste57867_21089</name>
    <name evidence="2" type="ORF">As57867_021021</name>
    <name evidence="3" type="ORF">ASTE57867_21089</name>
</gene>
<dbReference type="EMBL" id="CAADRA010006983">
    <property type="protein sequence ID" value="VFT97763.1"/>
    <property type="molecule type" value="Genomic_DNA"/>
</dbReference>
<dbReference type="InterPro" id="IPR001810">
    <property type="entry name" value="F-box_dom"/>
</dbReference>
<accession>A0A485LGP9</accession>
<dbReference type="OrthoDB" id="3219396at2759"/>
<organism evidence="3 4">
    <name type="scientific">Aphanomyces stellatus</name>
    <dbReference type="NCBI Taxonomy" id="120398"/>
    <lineage>
        <taxon>Eukaryota</taxon>
        <taxon>Sar</taxon>
        <taxon>Stramenopiles</taxon>
        <taxon>Oomycota</taxon>
        <taxon>Saprolegniomycetes</taxon>
        <taxon>Saprolegniales</taxon>
        <taxon>Verrucalvaceae</taxon>
        <taxon>Aphanomyces</taxon>
    </lineage>
</organism>
<dbReference type="Pfam" id="PF12937">
    <property type="entry name" value="F-box-like"/>
    <property type="match status" value="1"/>
</dbReference>
<dbReference type="Proteomes" id="UP000332933">
    <property type="component" value="Unassembled WGS sequence"/>
</dbReference>
<sequence length="151" mass="17405">MTRDGDCRAPNALVVYRCPHNYWEKTVVYQMNPEYVLPPPAIFGAINDQCITSILGFLNGESLRTTSEVCRALHVLANDDLLWLHLCRAEWRVSPEQLNGHWKDKQAKTLYIFAKRNMERVAQDIRNAHSIPTWQLPSHTLTSLTRTLFSP</sequence>
<dbReference type="SUPFAM" id="SSF81383">
    <property type="entry name" value="F-box domain"/>
    <property type="match status" value="1"/>
</dbReference>
<evidence type="ECO:0000313" key="3">
    <source>
        <dbReference type="EMBL" id="VFT97763.1"/>
    </source>
</evidence>
<evidence type="ECO:0000259" key="1">
    <source>
        <dbReference type="Pfam" id="PF12937"/>
    </source>
</evidence>
<dbReference type="EMBL" id="VJMH01006957">
    <property type="protein sequence ID" value="KAF0687118.1"/>
    <property type="molecule type" value="Genomic_DNA"/>
</dbReference>